<evidence type="ECO:0000259" key="5">
    <source>
        <dbReference type="Pfam" id="PF03936"/>
    </source>
</evidence>
<dbReference type="InterPro" id="IPR001906">
    <property type="entry name" value="Terpene_synth_N"/>
</dbReference>
<evidence type="ECO:0000256" key="2">
    <source>
        <dbReference type="ARBA" id="ARBA00022842"/>
    </source>
</evidence>
<dbReference type="Gene3D" id="1.50.10.130">
    <property type="entry name" value="Terpene synthase, N-terminal domain"/>
    <property type="match status" value="1"/>
</dbReference>
<dbReference type="InterPro" id="IPR034741">
    <property type="entry name" value="Terpene_cyclase-like_1_C"/>
</dbReference>
<dbReference type="Pfam" id="PF01397">
    <property type="entry name" value="Terpene_synth"/>
    <property type="match status" value="1"/>
</dbReference>
<feature type="domain" description="Terpene synthase metal-binding" evidence="5">
    <location>
        <begin position="159"/>
        <end position="397"/>
    </location>
</feature>
<evidence type="ECO:0000313" key="6">
    <source>
        <dbReference type="EMBL" id="KAG1363419.1"/>
    </source>
</evidence>
<dbReference type="SUPFAM" id="SSF48576">
    <property type="entry name" value="Terpenoid synthases"/>
    <property type="match status" value="1"/>
</dbReference>
<dbReference type="GO" id="GO:0010333">
    <property type="term" value="F:terpene synthase activity"/>
    <property type="evidence" value="ECO:0007669"/>
    <property type="project" value="InterPro"/>
</dbReference>
<dbReference type="InterPro" id="IPR050148">
    <property type="entry name" value="Terpene_synthase-like"/>
</dbReference>
<dbReference type="InterPro" id="IPR008930">
    <property type="entry name" value="Terpenoid_cyclase/PrenylTrfase"/>
</dbReference>
<reference evidence="6" key="2">
    <citation type="submission" date="2019-07" db="EMBL/GenBank/DDBJ databases">
        <authorList>
            <person name="Yang Y."/>
            <person name="Bocs S."/>
            <person name="Baudouin L."/>
        </authorList>
    </citation>
    <scope>NUCLEOTIDE SEQUENCE</scope>
    <source>
        <tissue evidence="6">Spear leaf of Hainan Tall coconut</tissue>
    </source>
</reference>
<sequence>MATIYPQVSNCQLLSLFFFYVYSHRMHKLYVDVFTKFQEVEGSFKAALRNDEKSLLSLYEAAYLGTPGEDILDEALNFAKIYLKSMESRTNPPLVSQISDALEVPLYRRMRRLEAKNYISIYQEDEGQLNVVLELAKLDFHILQSIHREEIRSISMWWKALGLAEKLTFCRNRVVEGYFWTLGVYSEPQYSRARIYLTKVIALLAINDDIYDAYGTLEELRALTEVIQRWDIKAADQLEEVCKLHFLSLYTTVKEFEKELADEGKSYRVNYLKESLKEASRACMEEARWRDEGYVPSLKEYLHVSMISVGIAVLSCASFVGMGEEATKEAFDWVTSHPRIIKVTSSIFRLLNDVASNEFEQERNHVSSAVQCYMKEHSTSVQEACEQLLGMIEEEWKILNNECLNMTAIPKSLIMPIINLARTIETMYRKSDSYTHASTTMKDRITSLLVEPISL</sequence>
<comment type="caution">
    <text evidence="6">The sequence shown here is derived from an EMBL/GenBank/DDBJ whole genome shotgun (WGS) entry which is preliminary data.</text>
</comment>
<keyword evidence="1" id="KW-0479">Metal-binding</keyword>
<dbReference type="InterPro" id="IPR008949">
    <property type="entry name" value="Isoprenoid_synthase_dom_sf"/>
</dbReference>
<organism evidence="6 7">
    <name type="scientific">Cocos nucifera</name>
    <name type="common">Coconut palm</name>
    <dbReference type="NCBI Taxonomy" id="13894"/>
    <lineage>
        <taxon>Eukaryota</taxon>
        <taxon>Viridiplantae</taxon>
        <taxon>Streptophyta</taxon>
        <taxon>Embryophyta</taxon>
        <taxon>Tracheophyta</taxon>
        <taxon>Spermatophyta</taxon>
        <taxon>Magnoliopsida</taxon>
        <taxon>Liliopsida</taxon>
        <taxon>Arecaceae</taxon>
        <taxon>Arecoideae</taxon>
        <taxon>Cocoseae</taxon>
        <taxon>Attaleinae</taxon>
        <taxon>Cocos</taxon>
    </lineage>
</organism>
<dbReference type="AlphaFoldDB" id="A0A8K0IPX5"/>
<evidence type="ECO:0000259" key="4">
    <source>
        <dbReference type="Pfam" id="PF01397"/>
    </source>
</evidence>
<dbReference type="InterPro" id="IPR044814">
    <property type="entry name" value="Terpene_cyclase_plant_C1"/>
</dbReference>
<dbReference type="Gene3D" id="1.10.600.10">
    <property type="entry name" value="Farnesyl Diphosphate Synthase"/>
    <property type="match status" value="1"/>
</dbReference>
<dbReference type="CDD" id="cd00684">
    <property type="entry name" value="Terpene_cyclase_plant_C1"/>
    <property type="match status" value="1"/>
</dbReference>
<dbReference type="SUPFAM" id="SSF48239">
    <property type="entry name" value="Terpenoid cyclases/Protein prenyltransferases"/>
    <property type="match status" value="1"/>
</dbReference>
<reference evidence="6" key="1">
    <citation type="journal article" date="2017" name="Gigascience">
        <title>The genome draft of coconut (Cocos nucifera).</title>
        <authorList>
            <person name="Xiao Y."/>
            <person name="Xu P."/>
            <person name="Fan H."/>
            <person name="Baudouin L."/>
            <person name="Xia W."/>
            <person name="Bocs S."/>
            <person name="Xu J."/>
            <person name="Li Q."/>
            <person name="Guo A."/>
            <person name="Zhou L."/>
            <person name="Li J."/>
            <person name="Wu Y."/>
            <person name="Ma Z."/>
            <person name="Armero A."/>
            <person name="Issali A.E."/>
            <person name="Liu N."/>
            <person name="Peng M."/>
            <person name="Yang Y."/>
        </authorList>
    </citation>
    <scope>NUCLEOTIDE SEQUENCE</scope>
    <source>
        <tissue evidence="6">Spear leaf of Hainan Tall coconut</tissue>
    </source>
</reference>
<dbReference type="FunFam" id="1.10.600.10:FF:000007">
    <property type="entry name" value="Isoprene synthase, chloroplastic"/>
    <property type="match status" value="1"/>
</dbReference>
<evidence type="ECO:0000256" key="3">
    <source>
        <dbReference type="ARBA" id="ARBA00023239"/>
    </source>
</evidence>
<protein>
    <submittedName>
        <fullName evidence="6">Alpha-humulene synthase</fullName>
    </submittedName>
</protein>
<keyword evidence="7" id="KW-1185">Reference proteome</keyword>
<dbReference type="Pfam" id="PF03936">
    <property type="entry name" value="Terpene_synth_C"/>
    <property type="match status" value="1"/>
</dbReference>
<dbReference type="InterPro" id="IPR036965">
    <property type="entry name" value="Terpene_synth_N_sf"/>
</dbReference>
<dbReference type="SFLD" id="SFLDG01019">
    <property type="entry name" value="Terpene_Cyclase_Like_1_C_Termi"/>
    <property type="match status" value="1"/>
</dbReference>
<dbReference type="PANTHER" id="PTHR31225:SF93">
    <property type="entry name" value="ALPHA-HUMULENE_(-)-(E)-BETA-CARYOPHYLLENE SYNTHASE"/>
    <property type="match status" value="1"/>
</dbReference>
<evidence type="ECO:0000313" key="7">
    <source>
        <dbReference type="Proteomes" id="UP000797356"/>
    </source>
</evidence>
<keyword evidence="3" id="KW-0456">Lyase</keyword>
<feature type="domain" description="Terpene synthase N-terminal" evidence="4">
    <location>
        <begin position="19"/>
        <end position="102"/>
    </location>
</feature>
<evidence type="ECO:0000256" key="1">
    <source>
        <dbReference type="ARBA" id="ARBA00022723"/>
    </source>
</evidence>
<dbReference type="SFLD" id="SFLDS00005">
    <property type="entry name" value="Isoprenoid_Synthase_Type_I"/>
    <property type="match status" value="1"/>
</dbReference>
<dbReference type="GO" id="GO:0016102">
    <property type="term" value="P:diterpenoid biosynthetic process"/>
    <property type="evidence" value="ECO:0007669"/>
    <property type="project" value="InterPro"/>
</dbReference>
<keyword evidence="2" id="KW-0460">Magnesium</keyword>
<dbReference type="PANTHER" id="PTHR31225">
    <property type="entry name" value="OS04G0344100 PROTEIN-RELATED"/>
    <property type="match status" value="1"/>
</dbReference>
<gene>
    <name evidence="6" type="ORF">COCNU_11G002460</name>
</gene>
<proteinExistence type="predicted"/>
<accession>A0A8K0IPX5</accession>
<dbReference type="Proteomes" id="UP000797356">
    <property type="component" value="Chromosome 11"/>
</dbReference>
<name>A0A8K0IPX5_COCNU</name>
<dbReference type="GO" id="GO:0000287">
    <property type="term" value="F:magnesium ion binding"/>
    <property type="evidence" value="ECO:0007669"/>
    <property type="project" value="InterPro"/>
</dbReference>
<dbReference type="InterPro" id="IPR005630">
    <property type="entry name" value="Terpene_synthase_metal-bd"/>
</dbReference>
<dbReference type="OrthoDB" id="1877784at2759"/>
<dbReference type="EMBL" id="CM017882">
    <property type="protein sequence ID" value="KAG1363419.1"/>
    <property type="molecule type" value="Genomic_DNA"/>
</dbReference>